<evidence type="ECO:0000256" key="1">
    <source>
        <dbReference type="SAM" id="MobiDB-lite"/>
    </source>
</evidence>
<evidence type="ECO:0000313" key="2">
    <source>
        <dbReference type="EMBL" id="KAG2593241.1"/>
    </source>
</evidence>
<sequence length="178" mass="19896">MVLSESKRCFPDQTKTPRKNTASRPSSETEFYTSDPTANRSQPGPQGPRARGGTRTPPAGPTRHPLLPIPLGTFHSPPSLPFRYQAGAAYPSRCAPTTTSTAPLYIIPDRLAHTRRTRRPTRRNRATQTHTRRCLRRRAAPARSFSTQVQSGYGRRGLRRRTVLAQAERGRRGARDRG</sequence>
<organism evidence="2 3">
    <name type="scientific">Panicum virgatum</name>
    <name type="common">Blackwell switchgrass</name>
    <dbReference type="NCBI Taxonomy" id="38727"/>
    <lineage>
        <taxon>Eukaryota</taxon>
        <taxon>Viridiplantae</taxon>
        <taxon>Streptophyta</taxon>
        <taxon>Embryophyta</taxon>
        <taxon>Tracheophyta</taxon>
        <taxon>Spermatophyta</taxon>
        <taxon>Magnoliopsida</taxon>
        <taxon>Liliopsida</taxon>
        <taxon>Poales</taxon>
        <taxon>Poaceae</taxon>
        <taxon>PACMAD clade</taxon>
        <taxon>Panicoideae</taxon>
        <taxon>Panicodae</taxon>
        <taxon>Paniceae</taxon>
        <taxon>Panicinae</taxon>
        <taxon>Panicum</taxon>
        <taxon>Panicum sect. Hiantes</taxon>
    </lineage>
</organism>
<dbReference type="EMBL" id="CM029046">
    <property type="protein sequence ID" value="KAG2593241.1"/>
    <property type="molecule type" value="Genomic_DNA"/>
</dbReference>
<keyword evidence="3" id="KW-1185">Reference proteome</keyword>
<dbReference type="Proteomes" id="UP000823388">
    <property type="component" value="Chromosome 5N"/>
</dbReference>
<feature type="region of interest" description="Disordered" evidence="1">
    <location>
        <begin position="1"/>
        <end position="74"/>
    </location>
</feature>
<evidence type="ECO:0000313" key="3">
    <source>
        <dbReference type="Proteomes" id="UP000823388"/>
    </source>
</evidence>
<comment type="caution">
    <text evidence="2">The sequence shown here is derived from an EMBL/GenBank/DDBJ whole genome shotgun (WGS) entry which is preliminary data.</text>
</comment>
<reference evidence="2" key="1">
    <citation type="submission" date="2020-05" db="EMBL/GenBank/DDBJ databases">
        <title>WGS assembly of Panicum virgatum.</title>
        <authorList>
            <person name="Lovell J.T."/>
            <person name="Jenkins J."/>
            <person name="Shu S."/>
            <person name="Juenger T.E."/>
            <person name="Schmutz J."/>
        </authorList>
    </citation>
    <scope>NUCLEOTIDE SEQUENCE</scope>
    <source>
        <strain evidence="2">AP13</strain>
    </source>
</reference>
<protein>
    <submittedName>
        <fullName evidence="2">Uncharacterized protein</fullName>
    </submittedName>
</protein>
<name>A0A8T0S3N8_PANVG</name>
<feature type="compositionally biased region" description="Basic residues" evidence="1">
    <location>
        <begin position="117"/>
        <end position="140"/>
    </location>
</feature>
<feature type="region of interest" description="Disordered" evidence="1">
    <location>
        <begin position="117"/>
        <end position="155"/>
    </location>
</feature>
<feature type="compositionally biased region" description="Polar residues" evidence="1">
    <location>
        <begin position="19"/>
        <end position="41"/>
    </location>
</feature>
<gene>
    <name evidence="2" type="ORF">PVAP13_5NG110327</name>
</gene>
<feature type="compositionally biased region" description="Low complexity" evidence="1">
    <location>
        <begin position="42"/>
        <end position="63"/>
    </location>
</feature>
<proteinExistence type="predicted"/>
<accession>A0A8T0S3N8</accession>
<feature type="compositionally biased region" description="Basic and acidic residues" evidence="1">
    <location>
        <begin position="1"/>
        <end position="10"/>
    </location>
</feature>
<dbReference type="AlphaFoldDB" id="A0A8T0S3N8"/>